<dbReference type="Proteomes" id="UP000671852">
    <property type="component" value="Chromosome"/>
</dbReference>
<dbReference type="AlphaFoldDB" id="A0A975GBZ5"/>
<sequence length="86" mass="9612">MNNNDVELNAKELFLGLAMVLHSTAGNIENQKMSYEDARELYTKVLPDISRMILEEHSDDEMISAAKKMGALLNEIAKSKGVEITE</sequence>
<reference evidence="1" key="2">
    <citation type="submission" date="2021-04" db="EMBL/GenBank/DDBJ databases">
        <title>Isolation and characterization of a novel species of the genus Sulfurimonas.</title>
        <authorList>
            <person name="Fukui M."/>
        </authorList>
    </citation>
    <scope>NUCLEOTIDE SEQUENCE</scope>
    <source>
        <strain evidence="1">H1576</strain>
    </source>
</reference>
<evidence type="ECO:0000313" key="2">
    <source>
        <dbReference type="Proteomes" id="UP000671852"/>
    </source>
</evidence>
<dbReference type="RefSeq" id="WP_207562362.1">
    <property type="nucleotide sequence ID" value="NZ_CP046072.1"/>
</dbReference>
<name>A0A975GBZ5_9BACT</name>
<organism evidence="1 2">
    <name type="scientific">Sulfurimonas aquatica</name>
    <dbReference type="NCBI Taxonomy" id="2672570"/>
    <lineage>
        <taxon>Bacteria</taxon>
        <taxon>Pseudomonadati</taxon>
        <taxon>Campylobacterota</taxon>
        <taxon>Epsilonproteobacteria</taxon>
        <taxon>Campylobacterales</taxon>
        <taxon>Sulfurimonadaceae</taxon>
        <taxon>Sulfurimonas</taxon>
    </lineage>
</organism>
<accession>A0A975GBZ5</accession>
<keyword evidence="2" id="KW-1185">Reference proteome</keyword>
<evidence type="ECO:0000313" key="1">
    <source>
        <dbReference type="EMBL" id="QSZ41090.1"/>
    </source>
</evidence>
<proteinExistence type="predicted"/>
<gene>
    <name evidence="1" type="ORF">GJV85_02810</name>
</gene>
<dbReference type="KEGG" id="saqt:GJV85_02810"/>
<reference evidence="1" key="1">
    <citation type="submission" date="2019-11" db="EMBL/GenBank/DDBJ databases">
        <authorList>
            <person name="Kojima H."/>
        </authorList>
    </citation>
    <scope>NUCLEOTIDE SEQUENCE</scope>
    <source>
        <strain evidence="1">H1576</strain>
    </source>
</reference>
<dbReference type="EMBL" id="CP046072">
    <property type="protein sequence ID" value="QSZ41090.1"/>
    <property type="molecule type" value="Genomic_DNA"/>
</dbReference>
<protein>
    <submittedName>
        <fullName evidence="1">Uncharacterized protein</fullName>
    </submittedName>
</protein>